<feature type="transmembrane region" description="Helical" evidence="6">
    <location>
        <begin position="39"/>
        <end position="60"/>
    </location>
</feature>
<comment type="subcellular location">
    <subcellularLocation>
        <location evidence="1">Cell membrane</location>
        <topology evidence="1">Multi-pass membrane protein</topology>
    </subcellularLocation>
</comment>
<dbReference type="InterPro" id="IPR023845">
    <property type="entry name" value="DUF3817_TM"/>
</dbReference>
<reference evidence="8 9" key="1">
    <citation type="submission" date="2019-12" db="EMBL/GenBank/DDBJ databases">
        <authorList>
            <person name="Kim Y.S."/>
        </authorList>
    </citation>
    <scope>NUCLEOTIDE SEQUENCE [LARGE SCALE GENOMIC DNA]</scope>
    <source>
        <strain evidence="8 9">MMS17-SY077</strain>
    </source>
</reference>
<evidence type="ECO:0000256" key="6">
    <source>
        <dbReference type="SAM" id="Phobius"/>
    </source>
</evidence>
<accession>A0A6I4P229</accession>
<dbReference type="Proteomes" id="UP000438182">
    <property type="component" value="Unassembled WGS sequence"/>
</dbReference>
<evidence type="ECO:0000256" key="4">
    <source>
        <dbReference type="ARBA" id="ARBA00022989"/>
    </source>
</evidence>
<protein>
    <submittedName>
        <fullName evidence="8">DUF3817 domain-containing protein</fullName>
    </submittedName>
</protein>
<dbReference type="AlphaFoldDB" id="A0A6I4P229"/>
<proteinExistence type="predicted"/>
<name>A0A6I4P229_9MICO</name>
<evidence type="ECO:0000256" key="3">
    <source>
        <dbReference type="ARBA" id="ARBA00022692"/>
    </source>
</evidence>
<evidence type="ECO:0000259" key="7">
    <source>
        <dbReference type="Pfam" id="PF12823"/>
    </source>
</evidence>
<keyword evidence="3 6" id="KW-0812">Transmembrane</keyword>
<feature type="transmembrane region" description="Helical" evidence="6">
    <location>
        <begin position="123"/>
        <end position="143"/>
    </location>
</feature>
<gene>
    <name evidence="8" type="ORF">GB864_01835</name>
</gene>
<sequence>MSPKRLFRIAAIAEAVTWALLLSAMVAKYGFGQDWAVSIAGGVHGFVFLAFIAVSVLVGVNQRWSVGRIALSVAMAIPPFATVPFEIAQIKRGRLEGDWRREPGEEPDRLVDQVLRTLLARPLVTGILAIALVAAVFAALLVVGPPGGGEA</sequence>
<feature type="transmembrane region" description="Helical" evidence="6">
    <location>
        <begin position="6"/>
        <end position="27"/>
    </location>
</feature>
<dbReference type="NCBIfam" id="TIGR03954">
    <property type="entry name" value="integ_memb_HG"/>
    <property type="match status" value="1"/>
</dbReference>
<dbReference type="RefSeq" id="WP_160422650.1">
    <property type="nucleotide sequence ID" value="NZ_WSTA01000004.1"/>
</dbReference>
<dbReference type="PANTHER" id="PTHR40077:SF1">
    <property type="entry name" value="MEMBRANE PROTEIN"/>
    <property type="match status" value="1"/>
</dbReference>
<keyword evidence="4 6" id="KW-1133">Transmembrane helix</keyword>
<keyword evidence="9" id="KW-1185">Reference proteome</keyword>
<dbReference type="GO" id="GO:0005886">
    <property type="term" value="C:plasma membrane"/>
    <property type="evidence" value="ECO:0007669"/>
    <property type="project" value="UniProtKB-SubCell"/>
</dbReference>
<feature type="domain" description="DUF3817" evidence="7">
    <location>
        <begin position="5"/>
        <end position="87"/>
    </location>
</feature>
<dbReference type="Pfam" id="PF12823">
    <property type="entry name" value="DUF3817"/>
    <property type="match status" value="1"/>
</dbReference>
<organism evidence="8 9">
    <name type="scientific">Agromyces seonyuensis</name>
    <dbReference type="NCBI Taxonomy" id="2662446"/>
    <lineage>
        <taxon>Bacteria</taxon>
        <taxon>Bacillati</taxon>
        <taxon>Actinomycetota</taxon>
        <taxon>Actinomycetes</taxon>
        <taxon>Micrococcales</taxon>
        <taxon>Microbacteriaceae</taxon>
        <taxon>Agromyces</taxon>
    </lineage>
</organism>
<comment type="caution">
    <text evidence="8">The sequence shown here is derived from an EMBL/GenBank/DDBJ whole genome shotgun (WGS) entry which is preliminary data.</text>
</comment>
<keyword evidence="2" id="KW-1003">Cell membrane</keyword>
<evidence type="ECO:0000313" key="9">
    <source>
        <dbReference type="Proteomes" id="UP000438182"/>
    </source>
</evidence>
<evidence type="ECO:0000256" key="5">
    <source>
        <dbReference type="ARBA" id="ARBA00023136"/>
    </source>
</evidence>
<evidence type="ECO:0000256" key="2">
    <source>
        <dbReference type="ARBA" id="ARBA00022475"/>
    </source>
</evidence>
<dbReference type="EMBL" id="WSTA01000004">
    <property type="protein sequence ID" value="MWB97307.1"/>
    <property type="molecule type" value="Genomic_DNA"/>
</dbReference>
<evidence type="ECO:0000313" key="8">
    <source>
        <dbReference type="EMBL" id="MWB97307.1"/>
    </source>
</evidence>
<keyword evidence="5 6" id="KW-0472">Membrane</keyword>
<dbReference type="PANTHER" id="PTHR40077">
    <property type="entry name" value="MEMBRANE PROTEIN-RELATED"/>
    <property type="match status" value="1"/>
</dbReference>
<evidence type="ECO:0000256" key="1">
    <source>
        <dbReference type="ARBA" id="ARBA00004651"/>
    </source>
</evidence>